<gene>
    <name evidence="1" type="ORF">H9Q16_02840</name>
</gene>
<evidence type="ECO:0000313" key="2">
    <source>
        <dbReference type="Proteomes" id="UP000635142"/>
    </source>
</evidence>
<dbReference type="CDD" id="cd00580">
    <property type="entry name" value="CHMI"/>
    <property type="match status" value="1"/>
</dbReference>
<dbReference type="InterPro" id="IPR014347">
    <property type="entry name" value="Tautomerase/MIF_sf"/>
</dbReference>
<dbReference type="SUPFAM" id="SSF55331">
    <property type="entry name" value="Tautomerase/MIF"/>
    <property type="match status" value="1"/>
</dbReference>
<dbReference type="Pfam" id="PF02962">
    <property type="entry name" value="CHMI"/>
    <property type="match status" value="1"/>
</dbReference>
<keyword evidence="1" id="KW-0413">Isomerase</keyword>
<sequence>MPHFHIDYSPNLEERMDIAAFCETVRLAAIDTGLFPLAGIRIRALRADHVVMADGNPDHAYLDLSIRLRAGRAQDDKEKATALIFAAAEEFCADVLANSSFMLSLEMRDIDPALSPKTSSIRRYIAGAPS</sequence>
<dbReference type="AlphaFoldDB" id="A0A927D418"/>
<dbReference type="PANTHER" id="PTHR37950">
    <property type="entry name" value="4-HYDROXYPHENYLACETATE CATABOLISM PROTEIN"/>
    <property type="match status" value="1"/>
</dbReference>
<evidence type="ECO:0000313" key="1">
    <source>
        <dbReference type="EMBL" id="MBD3662847.1"/>
    </source>
</evidence>
<dbReference type="RefSeq" id="WP_191073846.1">
    <property type="nucleotide sequence ID" value="NZ_JACTAG010000001.1"/>
</dbReference>
<proteinExistence type="predicted"/>
<keyword evidence="2" id="KW-1185">Reference proteome</keyword>
<comment type="caution">
    <text evidence="1">The sequence shown here is derived from an EMBL/GenBank/DDBJ whole genome shotgun (WGS) entry which is preliminary data.</text>
</comment>
<dbReference type="GO" id="GO:0008704">
    <property type="term" value="F:5-carboxymethyl-2-hydroxymuconate delta-isomerase activity"/>
    <property type="evidence" value="ECO:0007669"/>
    <property type="project" value="InterPro"/>
</dbReference>
<protein>
    <submittedName>
        <fullName evidence="1">5-carboxymethyl-2-hydroxymuconate isomerase</fullName>
    </submittedName>
</protein>
<accession>A0A927D418</accession>
<dbReference type="InterPro" id="IPR004220">
    <property type="entry name" value="5-COMe_2-OHmuconate_Isoase"/>
</dbReference>
<organism evidence="1 2">
    <name type="scientific">Sulfitobacter aestuariivivens</name>
    <dbReference type="NCBI Taxonomy" id="2766981"/>
    <lineage>
        <taxon>Bacteria</taxon>
        <taxon>Pseudomonadati</taxon>
        <taxon>Pseudomonadota</taxon>
        <taxon>Alphaproteobacteria</taxon>
        <taxon>Rhodobacterales</taxon>
        <taxon>Roseobacteraceae</taxon>
        <taxon>Sulfitobacter</taxon>
    </lineage>
</organism>
<dbReference type="Gene3D" id="3.30.429.10">
    <property type="entry name" value="Macrophage Migration Inhibitory Factor"/>
    <property type="match status" value="1"/>
</dbReference>
<reference evidence="1" key="1">
    <citation type="submission" date="2020-08" db="EMBL/GenBank/DDBJ databases">
        <title>Sulfitobacter aestuariivivens sp. nov., isolated from a tidal flat.</title>
        <authorList>
            <person name="Park S."/>
            <person name="Yoon J.-H."/>
        </authorList>
    </citation>
    <scope>NUCLEOTIDE SEQUENCE</scope>
    <source>
        <strain evidence="1">TSTF-M16</strain>
    </source>
</reference>
<name>A0A927D418_9RHOB</name>
<dbReference type="PANTHER" id="PTHR37950:SF1">
    <property type="entry name" value="4-HYDROXYPHENYLACETATE CATABOLISM PROTEIN"/>
    <property type="match status" value="1"/>
</dbReference>
<dbReference type="Proteomes" id="UP000635142">
    <property type="component" value="Unassembled WGS sequence"/>
</dbReference>
<dbReference type="EMBL" id="JACTAG010000001">
    <property type="protein sequence ID" value="MBD3662847.1"/>
    <property type="molecule type" value="Genomic_DNA"/>
</dbReference>